<protein>
    <submittedName>
        <fullName evidence="1">Uncharacterized protein</fullName>
    </submittedName>
</protein>
<evidence type="ECO:0000313" key="2">
    <source>
        <dbReference type="Proteomes" id="UP001175097"/>
    </source>
</evidence>
<dbReference type="Proteomes" id="UP001175097">
    <property type="component" value="Unassembled WGS sequence"/>
</dbReference>
<organism evidence="1 2">
    <name type="scientific">Sporosarcina highlanderae</name>
    <dbReference type="NCBI Taxonomy" id="3035916"/>
    <lineage>
        <taxon>Bacteria</taxon>
        <taxon>Bacillati</taxon>
        <taxon>Bacillota</taxon>
        <taxon>Bacilli</taxon>
        <taxon>Bacillales</taxon>
        <taxon>Caryophanaceae</taxon>
        <taxon>Sporosarcina</taxon>
    </lineage>
</organism>
<accession>A0ABT8JPN6</accession>
<proteinExistence type="predicted"/>
<comment type="caution">
    <text evidence="1">The sequence shown here is derived from an EMBL/GenBank/DDBJ whole genome shotgun (WGS) entry which is preliminary data.</text>
</comment>
<reference evidence="1" key="1">
    <citation type="submission" date="2023-03" db="EMBL/GenBank/DDBJ databases">
        <title>MT1 and MT2 Draft Genomes of Novel Species.</title>
        <authorList>
            <person name="Venkateswaran K."/>
        </authorList>
    </citation>
    <scope>NUCLEOTIDE SEQUENCE</scope>
    <source>
        <strain evidence="1">F6_3S_P_2</strain>
    </source>
</reference>
<evidence type="ECO:0000313" key="1">
    <source>
        <dbReference type="EMBL" id="MDN4607035.1"/>
    </source>
</evidence>
<dbReference type="EMBL" id="JAROCC010000004">
    <property type="protein sequence ID" value="MDN4607035.1"/>
    <property type="molecule type" value="Genomic_DNA"/>
</dbReference>
<sequence length="72" mass="7596">MFQNYKLGGWKILGLEVPAGGLGVPIGAFCRPAVEAAVAAPAAPADPEEGNDWNPLYNLHMAGRFWNIGAIC</sequence>
<name>A0ABT8JPN6_9BACL</name>
<gene>
    <name evidence="1" type="ORF">P5G49_06015</name>
</gene>
<keyword evidence="2" id="KW-1185">Reference proteome</keyword>